<dbReference type="AlphaFoldDB" id="A0A5B7E286"/>
<dbReference type="Proteomes" id="UP000324222">
    <property type="component" value="Unassembled WGS sequence"/>
</dbReference>
<evidence type="ECO:0000313" key="1">
    <source>
        <dbReference type="EMBL" id="MPC28142.1"/>
    </source>
</evidence>
<proteinExistence type="predicted"/>
<name>A0A5B7E286_PORTR</name>
<keyword evidence="2" id="KW-1185">Reference proteome</keyword>
<protein>
    <submittedName>
        <fullName evidence="1">Uncharacterized protein</fullName>
    </submittedName>
</protein>
<dbReference type="EMBL" id="VSRR010001863">
    <property type="protein sequence ID" value="MPC28142.1"/>
    <property type="molecule type" value="Genomic_DNA"/>
</dbReference>
<reference evidence="1 2" key="1">
    <citation type="submission" date="2019-05" db="EMBL/GenBank/DDBJ databases">
        <title>Another draft genome of Portunus trituberculatus and its Hox gene families provides insights of decapod evolution.</title>
        <authorList>
            <person name="Jeong J.-H."/>
            <person name="Song I."/>
            <person name="Kim S."/>
            <person name="Choi T."/>
            <person name="Kim D."/>
            <person name="Ryu S."/>
            <person name="Kim W."/>
        </authorList>
    </citation>
    <scope>NUCLEOTIDE SEQUENCE [LARGE SCALE GENOMIC DNA]</scope>
    <source>
        <tissue evidence="1">Muscle</tissue>
    </source>
</reference>
<evidence type="ECO:0000313" key="2">
    <source>
        <dbReference type="Proteomes" id="UP000324222"/>
    </source>
</evidence>
<accession>A0A5B7E286</accession>
<organism evidence="1 2">
    <name type="scientific">Portunus trituberculatus</name>
    <name type="common">Swimming crab</name>
    <name type="synonym">Neptunus trituberculatus</name>
    <dbReference type="NCBI Taxonomy" id="210409"/>
    <lineage>
        <taxon>Eukaryota</taxon>
        <taxon>Metazoa</taxon>
        <taxon>Ecdysozoa</taxon>
        <taxon>Arthropoda</taxon>
        <taxon>Crustacea</taxon>
        <taxon>Multicrustacea</taxon>
        <taxon>Malacostraca</taxon>
        <taxon>Eumalacostraca</taxon>
        <taxon>Eucarida</taxon>
        <taxon>Decapoda</taxon>
        <taxon>Pleocyemata</taxon>
        <taxon>Brachyura</taxon>
        <taxon>Eubrachyura</taxon>
        <taxon>Portunoidea</taxon>
        <taxon>Portunidae</taxon>
        <taxon>Portuninae</taxon>
        <taxon>Portunus</taxon>
    </lineage>
</organism>
<gene>
    <name evidence="1" type="ORF">E2C01_021336</name>
</gene>
<sequence length="142" mass="16240">MKTGIQENAERQVIMSKIRFQDCPKKFGRGSASSRWRLSTTSYKTSSSYLTMLSSDRHCIKPSIMDDKFIRQLMSNGIYLHHSVGEMRNIDNPAETNESSIQSTHGKVSVCYNSLNKSEAEKYFIFFPSTHHLANCFTSSRK</sequence>
<comment type="caution">
    <text evidence="1">The sequence shown here is derived from an EMBL/GenBank/DDBJ whole genome shotgun (WGS) entry which is preliminary data.</text>
</comment>